<evidence type="ECO:0000256" key="5">
    <source>
        <dbReference type="ARBA" id="ARBA00023242"/>
    </source>
</evidence>
<evidence type="ECO:0000313" key="10">
    <source>
        <dbReference type="Proteomes" id="UP001562354"/>
    </source>
</evidence>
<dbReference type="InterPro" id="IPR013088">
    <property type="entry name" value="Znf_NHR/GATA"/>
</dbReference>
<keyword evidence="2" id="KW-0479">Metal-binding</keyword>
<accession>A0ABR3PGW6</accession>
<evidence type="ECO:0000256" key="7">
    <source>
        <dbReference type="SAM" id="MobiDB-lite"/>
    </source>
</evidence>
<keyword evidence="5" id="KW-0539">Nucleus</keyword>
<name>A0ABR3PGW6_9PEZI</name>
<dbReference type="EMBL" id="JBFMKM010000007">
    <property type="protein sequence ID" value="KAL1305300.1"/>
    <property type="molecule type" value="Genomic_DNA"/>
</dbReference>
<evidence type="ECO:0000259" key="8">
    <source>
        <dbReference type="PROSITE" id="PS50114"/>
    </source>
</evidence>
<feature type="compositionally biased region" description="Polar residues" evidence="7">
    <location>
        <begin position="220"/>
        <end position="239"/>
    </location>
</feature>
<feature type="compositionally biased region" description="Low complexity" evidence="7">
    <location>
        <begin position="401"/>
        <end position="411"/>
    </location>
</feature>
<organism evidence="9 10">
    <name type="scientific">Neodothiora populina</name>
    <dbReference type="NCBI Taxonomy" id="2781224"/>
    <lineage>
        <taxon>Eukaryota</taxon>
        <taxon>Fungi</taxon>
        <taxon>Dikarya</taxon>
        <taxon>Ascomycota</taxon>
        <taxon>Pezizomycotina</taxon>
        <taxon>Dothideomycetes</taxon>
        <taxon>Dothideomycetidae</taxon>
        <taxon>Dothideales</taxon>
        <taxon>Dothioraceae</taxon>
        <taxon>Neodothiora</taxon>
    </lineage>
</organism>
<dbReference type="SMART" id="SM00401">
    <property type="entry name" value="ZnF_GATA"/>
    <property type="match status" value="1"/>
</dbReference>
<dbReference type="InterPro" id="IPR000679">
    <property type="entry name" value="Znf_GATA"/>
</dbReference>
<feature type="compositionally biased region" description="Basic and acidic residues" evidence="7">
    <location>
        <begin position="378"/>
        <end position="391"/>
    </location>
</feature>
<dbReference type="PROSITE" id="PS50114">
    <property type="entry name" value="GATA_ZN_FINGER_2"/>
    <property type="match status" value="1"/>
</dbReference>
<feature type="region of interest" description="Disordered" evidence="7">
    <location>
        <begin position="168"/>
        <end position="239"/>
    </location>
</feature>
<proteinExistence type="predicted"/>
<evidence type="ECO:0000256" key="3">
    <source>
        <dbReference type="ARBA" id="ARBA00022771"/>
    </source>
</evidence>
<dbReference type="Pfam" id="PF25026">
    <property type="entry name" value="Asd-4"/>
    <property type="match status" value="1"/>
</dbReference>
<dbReference type="RefSeq" id="XP_069201573.1">
    <property type="nucleotide sequence ID" value="XM_069341492.1"/>
</dbReference>
<dbReference type="Pfam" id="PF00320">
    <property type="entry name" value="GATA"/>
    <property type="match status" value="1"/>
</dbReference>
<feature type="region of interest" description="Disordered" evidence="7">
    <location>
        <begin position="1"/>
        <end position="20"/>
    </location>
</feature>
<keyword evidence="10" id="KW-1185">Reference proteome</keyword>
<dbReference type="Proteomes" id="UP001562354">
    <property type="component" value="Unassembled WGS sequence"/>
</dbReference>
<dbReference type="PANTHER" id="PTHR10071">
    <property type="entry name" value="TRANSCRIPTION FACTOR GATA FAMILY MEMBER"/>
    <property type="match status" value="1"/>
</dbReference>
<dbReference type="PANTHER" id="PTHR10071:SF338">
    <property type="entry name" value="GATA-TYPE DOMAIN-CONTAINING PROTEIN"/>
    <property type="match status" value="1"/>
</dbReference>
<gene>
    <name evidence="9" type="ORF">AAFC00_002204</name>
</gene>
<evidence type="ECO:0000256" key="1">
    <source>
        <dbReference type="ARBA" id="ARBA00004123"/>
    </source>
</evidence>
<dbReference type="PROSITE" id="PS00344">
    <property type="entry name" value="GATA_ZN_FINGER_1"/>
    <property type="match status" value="1"/>
</dbReference>
<dbReference type="InterPro" id="IPR039355">
    <property type="entry name" value="Transcription_factor_GATA"/>
</dbReference>
<evidence type="ECO:0000256" key="4">
    <source>
        <dbReference type="ARBA" id="ARBA00022833"/>
    </source>
</evidence>
<protein>
    <recommendedName>
        <fullName evidence="8">GATA-type domain-containing protein</fullName>
    </recommendedName>
</protein>
<sequence length="411" mass="44755">MLQRPAPLEPFRHHTATNHHYYPTSLTPPIYPEDRPFFHSGHDIPRPLSAAPLSHTPHYQVPQRSFSGPHTIQLPGLATLASLAAASVPAYERSHMHNMNYATSAPAATAGGQQNGPPVCQNCGTSTTPLWRRDEMGSVLCNACGLFLKLHGRPRPISLKTDVIKSRNRVKTAGAPKKKPSLEANGYPASHPESTMTPVGSAFAQRRASDRIPSGESHRSPSPLSRTGTPGMSAPTSNIAPQHIFDNVSLTEPNFHSPSLPSFALRQPSPTTASLNGNHLENNHAYAENAANSSHLKTRVSELEVINDLFRGRVAELEQSEQAARRNAELAHDAAERYRSDLDAALSREKDMKRRIDQLESELESYKSQAPPAPKRARLSDIVRDDEESRSLSKSPPLTTAAPEPVQAAAA</sequence>
<keyword evidence="3 6" id="KW-0863">Zinc-finger</keyword>
<evidence type="ECO:0000256" key="2">
    <source>
        <dbReference type="ARBA" id="ARBA00022723"/>
    </source>
</evidence>
<feature type="region of interest" description="Disordered" evidence="7">
    <location>
        <begin position="361"/>
        <end position="411"/>
    </location>
</feature>
<comment type="caution">
    <text evidence="9">The sequence shown here is derived from an EMBL/GenBank/DDBJ whole genome shotgun (WGS) entry which is preliminary data.</text>
</comment>
<comment type="subcellular location">
    <subcellularLocation>
        <location evidence="1">Nucleus</location>
    </subcellularLocation>
</comment>
<dbReference type="Gene3D" id="3.30.50.10">
    <property type="entry name" value="Erythroid Transcription Factor GATA-1, subunit A"/>
    <property type="match status" value="1"/>
</dbReference>
<reference evidence="9 10" key="1">
    <citation type="submission" date="2024-07" db="EMBL/GenBank/DDBJ databases">
        <title>Draft sequence of the Neodothiora populina.</title>
        <authorList>
            <person name="Drown D.D."/>
            <person name="Schuette U.S."/>
            <person name="Buechlein A.B."/>
            <person name="Rusch D.R."/>
            <person name="Winton L.W."/>
            <person name="Adams G.A."/>
        </authorList>
    </citation>
    <scope>NUCLEOTIDE SEQUENCE [LARGE SCALE GENOMIC DNA]</scope>
    <source>
        <strain evidence="9 10">CPC 39397</strain>
    </source>
</reference>
<dbReference type="SUPFAM" id="SSF57716">
    <property type="entry name" value="Glucocorticoid receptor-like (DNA-binding domain)"/>
    <property type="match status" value="1"/>
</dbReference>
<dbReference type="InterPro" id="IPR056998">
    <property type="entry name" value="Asd-4/GZF3_helical"/>
</dbReference>
<dbReference type="CDD" id="cd00202">
    <property type="entry name" value="ZnF_GATA"/>
    <property type="match status" value="1"/>
</dbReference>
<evidence type="ECO:0000256" key="6">
    <source>
        <dbReference type="PROSITE-ProRule" id="PRU00094"/>
    </source>
</evidence>
<dbReference type="PRINTS" id="PR00619">
    <property type="entry name" value="GATAZNFINGER"/>
</dbReference>
<dbReference type="GeneID" id="95975906"/>
<feature type="domain" description="GATA-type" evidence="8">
    <location>
        <begin position="120"/>
        <end position="167"/>
    </location>
</feature>
<evidence type="ECO:0000313" key="9">
    <source>
        <dbReference type="EMBL" id="KAL1305300.1"/>
    </source>
</evidence>
<keyword evidence="4" id="KW-0862">Zinc</keyword>